<evidence type="ECO:0000256" key="1">
    <source>
        <dbReference type="SAM" id="MobiDB-lite"/>
    </source>
</evidence>
<accession>A0A6G1EQ74</accession>
<feature type="domain" description="Transposase MuDR plant" evidence="2">
    <location>
        <begin position="157"/>
        <end position="214"/>
    </location>
</feature>
<protein>
    <recommendedName>
        <fullName evidence="2">Transposase MuDR plant domain-containing protein</fullName>
    </recommendedName>
</protein>
<keyword evidence="4" id="KW-1185">Reference proteome</keyword>
<dbReference type="Proteomes" id="UP000479710">
    <property type="component" value="Unassembled WGS sequence"/>
</dbReference>
<dbReference type="Pfam" id="PF03108">
    <property type="entry name" value="DBD_Tnp_Mut"/>
    <property type="match status" value="1"/>
</dbReference>
<dbReference type="EMBL" id="SPHZ02000003">
    <property type="protein sequence ID" value="KAF0926735.1"/>
    <property type="molecule type" value="Genomic_DNA"/>
</dbReference>
<evidence type="ECO:0000313" key="3">
    <source>
        <dbReference type="EMBL" id="KAF0926735.1"/>
    </source>
</evidence>
<dbReference type="AlphaFoldDB" id="A0A6G1EQ74"/>
<proteinExistence type="predicted"/>
<sequence length="249" mass="27741">MECTWHELVIGLDGEPDLSFVVLEPDVGVVPDGFEPDPIFIVLPDGVVEPIAAPAIAARVVDWDTLEIPQRNDDEGRLEIVGDDQFYELLGLRAEDEKAEKDRESATNESNLDGTGDKGKTPNGDDTSGAAILVDDAIPGERVMAYNPNNPCMDVRIVYPSMEEFRLAMRQFAINKEFELDLVKTDPSRYIGGCKVEGCPWHIVGHRQPDMKIVMMFRNAYRRSACKADVWSRTKLVATQCIRTKLTAT</sequence>
<evidence type="ECO:0000313" key="4">
    <source>
        <dbReference type="Proteomes" id="UP000479710"/>
    </source>
</evidence>
<dbReference type="InterPro" id="IPR004332">
    <property type="entry name" value="Transposase_MuDR"/>
</dbReference>
<reference evidence="3 4" key="1">
    <citation type="submission" date="2019-11" db="EMBL/GenBank/DDBJ databases">
        <title>Whole genome sequence of Oryza granulata.</title>
        <authorList>
            <person name="Li W."/>
        </authorList>
    </citation>
    <scope>NUCLEOTIDE SEQUENCE [LARGE SCALE GENOMIC DNA]</scope>
    <source>
        <strain evidence="4">cv. Menghai</strain>
        <tissue evidence="3">Leaf</tissue>
    </source>
</reference>
<gene>
    <name evidence="3" type="ORF">E2562_027165</name>
</gene>
<comment type="caution">
    <text evidence="3">The sequence shown here is derived from an EMBL/GenBank/DDBJ whole genome shotgun (WGS) entry which is preliminary data.</text>
</comment>
<name>A0A6G1EQ74_9ORYZ</name>
<evidence type="ECO:0000259" key="2">
    <source>
        <dbReference type="Pfam" id="PF03108"/>
    </source>
</evidence>
<dbReference type="OrthoDB" id="691906at2759"/>
<feature type="region of interest" description="Disordered" evidence="1">
    <location>
        <begin position="97"/>
        <end position="130"/>
    </location>
</feature>
<feature type="compositionally biased region" description="Basic and acidic residues" evidence="1">
    <location>
        <begin position="97"/>
        <end position="106"/>
    </location>
</feature>
<organism evidence="3 4">
    <name type="scientific">Oryza meyeriana var. granulata</name>
    <dbReference type="NCBI Taxonomy" id="110450"/>
    <lineage>
        <taxon>Eukaryota</taxon>
        <taxon>Viridiplantae</taxon>
        <taxon>Streptophyta</taxon>
        <taxon>Embryophyta</taxon>
        <taxon>Tracheophyta</taxon>
        <taxon>Spermatophyta</taxon>
        <taxon>Magnoliopsida</taxon>
        <taxon>Liliopsida</taxon>
        <taxon>Poales</taxon>
        <taxon>Poaceae</taxon>
        <taxon>BOP clade</taxon>
        <taxon>Oryzoideae</taxon>
        <taxon>Oryzeae</taxon>
        <taxon>Oryzinae</taxon>
        <taxon>Oryza</taxon>
        <taxon>Oryza meyeriana</taxon>
    </lineage>
</organism>